<evidence type="ECO:0000256" key="1">
    <source>
        <dbReference type="ARBA" id="ARBA00010879"/>
    </source>
</evidence>
<dbReference type="SUPFAM" id="SSF56672">
    <property type="entry name" value="DNA/RNA polymerases"/>
    <property type="match status" value="1"/>
</dbReference>
<evidence type="ECO:0000313" key="5">
    <source>
        <dbReference type="Proteomes" id="UP000031515"/>
    </source>
</evidence>
<sequence length="218" mass="24419">WCATSDIAHAFFSIPLSPECKPQFAFTWRGVQYTWNRLPKGGNTAHSTICHGLIHAALEKGGAPEHLQYIDDIIVWGDTSEEVFKKGKKIIPILLDAGYAVKRSKVKGLSQEIQFLGIKWQDDRRQIPVDVINKVTAMAPPSTKKDTQTFLGTVGFWRMHIPCYSEIVTRKNDFKWGPDQQKAFEQIKKEIVQAMALGPVQTGPDIKNVLYTAAGHNG</sequence>
<evidence type="ECO:0000256" key="2">
    <source>
        <dbReference type="ARBA" id="ARBA00012180"/>
    </source>
</evidence>
<evidence type="ECO:0000313" key="4">
    <source>
        <dbReference type="EMBL" id="KFU85499.1"/>
    </source>
</evidence>
<name>A0A093BFL1_CHAPE</name>
<reference evidence="5" key="2">
    <citation type="journal article" date="2014" name="Science">
        <title>Comparative genomics reveals insights into avian genome evolution and adaptation.</title>
        <authorList>
            <consortium name="Avian Genome Consortium"/>
            <person name="Zhang G."/>
            <person name="Li C."/>
            <person name="Li Q."/>
            <person name="Li B."/>
            <person name="Larkin D.M."/>
            <person name="Lee C."/>
            <person name="Storz J.F."/>
            <person name="Antunes A."/>
            <person name="Greenwold M.J."/>
            <person name="Meredith R.W."/>
            <person name="Odeen A."/>
            <person name="Cui J."/>
            <person name="Zhou Q."/>
            <person name="Xu L."/>
            <person name="Pan H."/>
            <person name="Wang Z."/>
            <person name="Jin L."/>
            <person name="Zhang P."/>
            <person name="Hu H."/>
            <person name="Yang W."/>
            <person name="Hu J."/>
            <person name="Xiao J."/>
            <person name="Yang Z."/>
            <person name="Liu Y."/>
            <person name="Xie Q."/>
            <person name="Yu H."/>
            <person name="Lian J."/>
            <person name="Wen P."/>
            <person name="Zhang F."/>
            <person name="Li H."/>
            <person name="Zeng Y."/>
            <person name="Xiong Z."/>
            <person name="Liu S."/>
            <person name="Zhou L."/>
            <person name="Huang Z."/>
            <person name="An N."/>
            <person name="Wang J."/>
            <person name="Zheng Q."/>
            <person name="Xiong Y."/>
            <person name="Wang G."/>
            <person name="Wang B."/>
            <person name="Wang J."/>
            <person name="Fan Y."/>
            <person name="da Fonseca R.R."/>
            <person name="Alfaro-Nunez A."/>
            <person name="Schubert M."/>
            <person name="Orlando L."/>
            <person name="Mourier T."/>
            <person name="Howard J.T."/>
            <person name="Ganapathy G."/>
            <person name="Pfenning A."/>
            <person name="Whitney O."/>
            <person name="Rivas M.V."/>
            <person name="Hara E."/>
            <person name="Smith J."/>
            <person name="Farre M."/>
            <person name="Narayan J."/>
            <person name="Slavov G."/>
            <person name="Romanov M.N."/>
            <person name="Borges R."/>
            <person name="Machado J.P."/>
            <person name="Khan I."/>
            <person name="Springer M.S."/>
            <person name="Gatesy J."/>
            <person name="Hoffmann F.G."/>
            <person name="Opazo J.C."/>
            <person name="Hastad O."/>
            <person name="Sawyer R.H."/>
            <person name="Kim H."/>
            <person name="Kim K.W."/>
            <person name="Kim H.J."/>
            <person name="Cho S."/>
            <person name="Li N."/>
            <person name="Huang Y."/>
            <person name="Bruford M.W."/>
            <person name="Zhan X."/>
            <person name="Dixon A."/>
            <person name="Bertelsen M.F."/>
            <person name="Derryberry E."/>
            <person name="Warren W."/>
            <person name="Wilson R.K."/>
            <person name="Li S."/>
            <person name="Ray D.A."/>
            <person name="Green R.E."/>
            <person name="O'Brien S.J."/>
            <person name="Griffin D."/>
            <person name="Johnson W.E."/>
            <person name="Haussler D."/>
            <person name="Ryder O.A."/>
            <person name="Willerslev E."/>
            <person name="Graves G.R."/>
            <person name="Alstrom P."/>
            <person name="Fjeldsa J."/>
            <person name="Mindell D.P."/>
            <person name="Edwards S.V."/>
            <person name="Braun E.L."/>
            <person name="Rahbek C."/>
            <person name="Burt D.W."/>
            <person name="Houde P."/>
            <person name="Zhang Y."/>
            <person name="Yang H."/>
            <person name="Wang J."/>
            <person name="Jarvis E.D."/>
            <person name="Gilbert M.T."/>
            <person name="Wang J."/>
        </authorList>
    </citation>
    <scope>NUCLEOTIDE SEQUENCE [LARGE SCALE GENOMIC DNA]</scope>
</reference>
<dbReference type="Pfam" id="PF00078">
    <property type="entry name" value="RVT_1"/>
    <property type="match status" value="1"/>
</dbReference>
<dbReference type="InterPro" id="IPR043128">
    <property type="entry name" value="Rev_trsase/Diguanyl_cyclase"/>
</dbReference>
<dbReference type="InterPro" id="IPR051320">
    <property type="entry name" value="Viral_Replic_Matur_Polypro"/>
</dbReference>
<dbReference type="Gene3D" id="3.10.10.10">
    <property type="entry name" value="HIV Type 1 Reverse Transcriptase, subunit A, domain 1"/>
    <property type="match status" value="1"/>
</dbReference>
<dbReference type="AlphaFoldDB" id="A0A093BFL1"/>
<evidence type="ECO:0000259" key="3">
    <source>
        <dbReference type="PROSITE" id="PS50878"/>
    </source>
</evidence>
<dbReference type="EC" id="3.1.26.4" evidence="2"/>
<dbReference type="GO" id="GO:0004523">
    <property type="term" value="F:RNA-DNA hybrid ribonuclease activity"/>
    <property type="evidence" value="ECO:0007669"/>
    <property type="project" value="UniProtKB-EC"/>
</dbReference>
<dbReference type="InterPro" id="IPR000477">
    <property type="entry name" value="RT_dom"/>
</dbReference>
<dbReference type="PANTHER" id="PTHR33064:SF29">
    <property type="entry name" value="PEPTIDASE A2 DOMAIN-CONTAINING PROTEIN-RELATED"/>
    <property type="match status" value="1"/>
</dbReference>
<organism evidence="4 5">
    <name type="scientific">Chaetura pelagica</name>
    <name type="common">Chimney swift</name>
    <name type="synonym">Hirundo pelagica</name>
    <dbReference type="NCBI Taxonomy" id="8897"/>
    <lineage>
        <taxon>Eukaryota</taxon>
        <taxon>Metazoa</taxon>
        <taxon>Chordata</taxon>
        <taxon>Craniata</taxon>
        <taxon>Vertebrata</taxon>
        <taxon>Euteleostomi</taxon>
        <taxon>Archelosauria</taxon>
        <taxon>Archosauria</taxon>
        <taxon>Dinosauria</taxon>
        <taxon>Saurischia</taxon>
        <taxon>Theropoda</taxon>
        <taxon>Coelurosauria</taxon>
        <taxon>Aves</taxon>
        <taxon>Neognathae</taxon>
        <taxon>Neoaves</taxon>
        <taxon>Strisores</taxon>
        <taxon>Apodiformes</taxon>
        <taxon>Apodidae</taxon>
        <taxon>Apodinae</taxon>
        <taxon>Chaetura</taxon>
    </lineage>
</organism>
<feature type="domain" description="Reverse transcriptase" evidence="3">
    <location>
        <begin position="1"/>
        <end position="120"/>
    </location>
</feature>
<reference evidence="4 5" key="1">
    <citation type="submission" date="2013-08" db="EMBL/GenBank/DDBJ databases">
        <title>Genome evolution of avian class.</title>
        <authorList>
            <person name="Zhang G."/>
            <person name="Li C."/>
        </authorList>
    </citation>
    <scope>NUCLEOTIDE SEQUENCE [LARGE SCALE GENOMIC DNA]</scope>
    <source>
        <strain evidence="4">M959</strain>
    </source>
</reference>
<keyword evidence="5" id="KW-1185">Reference proteome</keyword>
<dbReference type="PANTHER" id="PTHR33064">
    <property type="entry name" value="POL PROTEIN"/>
    <property type="match status" value="1"/>
</dbReference>
<feature type="non-terminal residue" evidence="4">
    <location>
        <position position="1"/>
    </location>
</feature>
<dbReference type="InterPro" id="IPR043502">
    <property type="entry name" value="DNA/RNA_pol_sf"/>
</dbReference>
<dbReference type="PROSITE" id="PS50878">
    <property type="entry name" value="RT_POL"/>
    <property type="match status" value="1"/>
</dbReference>
<dbReference type="Gene3D" id="3.30.70.270">
    <property type="match status" value="2"/>
</dbReference>
<dbReference type="EMBL" id="KN125964">
    <property type="protein sequence ID" value="KFU85499.1"/>
    <property type="molecule type" value="Genomic_DNA"/>
</dbReference>
<accession>A0A093BFL1</accession>
<comment type="similarity">
    <text evidence="1">Belongs to the beta type-B retroviral polymerase family. HERV class-II K(HML-2) pol subfamily.</text>
</comment>
<gene>
    <name evidence="4" type="ORF">M959_10110</name>
</gene>
<protein>
    <recommendedName>
        <fullName evidence="2">ribonuclease H</fullName>
        <ecNumber evidence="2">3.1.26.4</ecNumber>
    </recommendedName>
</protein>
<proteinExistence type="inferred from homology"/>
<feature type="non-terminal residue" evidence="4">
    <location>
        <position position="218"/>
    </location>
</feature>
<dbReference type="Proteomes" id="UP000031515">
    <property type="component" value="Unassembled WGS sequence"/>
</dbReference>